<dbReference type="Proteomes" id="UP000182827">
    <property type="component" value="Unassembled WGS sequence"/>
</dbReference>
<protein>
    <submittedName>
        <fullName evidence="1">Uncharacterized protein</fullName>
    </submittedName>
</protein>
<evidence type="ECO:0000313" key="1">
    <source>
        <dbReference type="EMBL" id="SFS32299.1"/>
    </source>
</evidence>
<keyword evidence="2" id="KW-1185">Reference proteome</keyword>
<accession>A0A1I6NWS0</accession>
<dbReference type="EMBL" id="FOZU01000001">
    <property type="protein sequence ID" value="SFS32299.1"/>
    <property type="molecule type" value="Genomic_DNA"/>
</dbReference>
<organism evidence="1 2">
    <name type="scientific">Acinetobacter bohemicus</name>
    <dbReference type="NCBI Taxonomy" id="1435036"/>
    <lineage>
        <taxon>Bacteria</taxon>
        <taxon>Pseudomonadati</taxon>
        <taxon>Pseudomonadota</taxon>
        <taxon>Gammaproteobacteria</taxon>
        <taxon>Moraxellales</taxon>
        <taxon>Moraxellaceae</taxon>
        <taxon>Acinetobacter</taxon>
    </lineage>
</organism>
<name>A0A1I6NWS0_9GAMM</name>
<sequence>MDQKILPLALNQSVFSECIQHLEKILSTYKTLINKDYQGYINHCIRMAGCYLMQTNYIKEIVAKPCFILLSKVCVD</sequence>
<reference evidence="2" key="1">
    <citation type="submission" date="2016-10" db="EMBL/GenBank/DDBJ databases">
        <authorList>
            <person name="Varghese N."/>
            <person name="Submissions S."/>
        </authorList>
    </citation>
    <scope>NUCLEOTIDE SEQUENCE [LARGE SCALE GENOMIC DNA]</scope>
    <source>
        <strain evidence="2">ANC 5076</strain>
    </source>
</reference>
<proteinExistence type="predicted"/>
<gene>
    <name evidence="1" type="ORF">SAMN05444586_1001198</name>
</gene>
<evidence type="ECO:0000313" key="2">
    <source>
        <dbReference type="Proteomes" id="UP000182827"/>
    </source>
</evidence>
<dbReference type="AlphaFoldDB" id="A0A1I6NWS0"/>